<dbReference type="EMBL" id="AP018929">
    <property type="protein sequence ID" value="BBG24948.1"/>
    <property type="molecule type" value="Genomic_DNA"/>
</dbReference>
<dbReference type="AlphaFoldDB" id="A0A510DYC1"/>
<proteinExistence type="predicted"/>
<evidence type="ECO:0000313" key="1">
    <source>
        <dbReference type="EMBL" id="BBG24948.1"/>
    </source>
</evidence>
<dbReference type="RefSeq" id="WP_149528735.1">
    <property type="nucleotide sequence ID" value="NZ_AP018929.1"/>
</dbReference>
<protein>
    <submittedName>
        <fullName evidence="1">Uncharacterized protein</fullName>
    </submittedName>
</protein>
<dbReference type="KEGG" id="step:IC006_2282"/>
<organism evidence="1 2">
    <name type="scientific">Sulfuracidifex tepidarius</name>
    <dbReference type="NCBI Taxonomy" id="1294262"/>
    <lineage>
        <taxon>Archaea</taxon>
        <taxon>Thermoproteota</taxon>
        <taxon>Thermoprotei</taxon>
        <taxon>Sulfolobales</taxon>
        <taxon>Sulfolobaceae</taxon>
        <taxon>Sulfuracidifex</taxon>
    </lineage>
</organism>
<gene>
    <name evidence="1" type="ORF">IC006_2282</name>
</gene>
<name>A0A510DYC1_9CREN</name>
<evidence type="ECO:0000313" key="2">
    <source>
        <dbReference type="Proteomes" id="UP000322983"/>
    </source>
</evidence>
<sequence length="78" mass="9092">MRSRKDRKRKNEKHAMFTVFIGLISVFKELYRGIFGIKVFKRGEIELTFCFLVLLQKKGVKGAESLASLRRGWIAPFV</sequence>
<keyword evidence="2" id="KW-1185">Reference proteome</keyword>
<dbReference type="Proteomes" id="UP000322983">
    <property type="component" value="Chromosome"/>
</dbReference>
<accession>A0A510DYC1</accession>
<reference evidence="1 2" key="1">
    <citation type="journal article" date="2020" name="Int. J. Syst. Evol. Microbiol.">
        <title>Sulfuracidifex tepidarius gen. nov., sp. nov. and transfer of Sulfolobus metallicus Huber and Stetter 1992 to the genus Sulfuracidifex as Sulfuracidifex metallicus comb. nov.</title>
        <authorList>
            <person name="Itoh T."/>
            <person name="Miura T."/>
            <person name="Sakai H.D."/>
            <person name="Kato S."/>
            <person name="Ohkuma M."/>
            <person name="Takashina T."/>
        </authorList>
    </citation>
    <scope>NUCLEOTIDE SEQUENCE [LARGE SCALE GENOMIC DNA]</scope>
    <source>
        <strain evidence="1 2">IC-006</strain>
    </source>
</reference>
<dbReference type="GeneID" id="41716012"/>